<reference evidence="1 2" key="1">
    <citation type="journal article" date="2020" name="IScience">
        <title>Genome Sequencing of the Endangered Kingdonia uniflora (Circaeasteraceae, Ranunculales) Reveals Potential Mechanisms of Evolutionary Specialization.</title>
        <authorList>
            <person name="Sun Y."/>
            <person name="Deng T."/>
            <person name="Zhang A."/>
            <person name="Moore M.J."/>
            <person name="Landis J.B."/>
            <person name="Lin N."/>
            <person name="Zhang H."/>
            <person name="Zhang X."/>
            <person name="Huang J."/>
            <person name="Zhang X."/>
            <person name="Sun H."/>
            <person name="Wang H."/>
        </authorList>
    </citation>
    <scope>NUCLEOTIDE SEQUENCE [LARGE SCALE GENOMIC DNA]</scope>
    <source>
        <strain evidence="1">TB1705</strain>
        <tissue evidence="1">Leaf</tissue>
    </source>
</reference>
<comment type="caution">
    <text evidence="1">The sequence shown here is derived from an EMBL/GenBank/DDBJ whole genome shotgun (WGS) entry which is preliminary data.</text>
</comment>
<name>A0A7J7NKF0_9MAGN</name>
<dbReference type="AlphaFoldDB" id="A0A7J7NKF0"/>
<proteinExistence type="predicted"/>
<evidence type="ECO:0000313" key="1">
    <source>
        <dbReference type="EMBL" id="KAF6167721.1"/>
    </source>
</evidence>
<keyword evidence="2" id="KW-1185">Reference proteome</keyword>
<dbReference type="EMBL" id="JACGCM010000719">
    <property type="protein sequence ID" value="KAF6167721.1"/>
    <property type="molecule type" value="Genomic_DNA"/>
</dbReference>
<evidence type="ECO:0000313" key="2">
    <source>
        <dbReference type="Proteomes" id="UP000541444"/>
    </source>
</evidence>
<dbReference type="Proteomes" id="UP000541444">
    <property type="component" value="Unassembled WGS sequence"/>
</dbReference>
<gene>
    <name evidence="1" type="ORF">GIB67_017216</name>
</gene>
<organism evidence="1 2">
    <name type="scientific">Kingdonia uniflora</name>
    <dbReference type="NCBI Taxonomy" id="39325"/>
    <lineage>
        <taxon>Eukaryota</taxon>
        <taxon>Viridiplantae</taxon>
        <taxon>Streptophyta</taxon>
        <taxon>Embryophyta</taxon>
        <taxon>Tracheophyta</taxon>
        <taxon>Spermatophyta</taxon>
        <taxon>Magnoliopsida</taxon>
        <taxon>Ranunculales</taxon>
        <taxon>Circaeasteraceae</taxon>
        <taxon>Kingdonia</taxon>
    </lineage>
</organism>
<sequence length="56" mass="6114">MLEDVRMIFVLNDGSKVVVGHWHELEINTPSNASSCAAASPCIIGSHWMGGHMLYT</sequence>
<accession>A0A7J7NKF0</accession>
<protein>
    <submittedName>
        <fullName evidence="1">Uncharacterized protein</fullName>
    </submittedName>
</protein>